<reference evidence="2 3" key="1">
    <citation type="journal article" date="2019" name="Emerg. Microbes Infect.">
        <title>Comprehensive subspecies identification of 175 nontuberculous mycobacteria species based on 7547 genomic profiles.</title>
        <authorList>
            <person name="Matsumoto Y."/>
            <person name="Kinjo T."/>
            <person name="Motooka D."/>
            <person name="Nabeya D."/>
            <person name="Jung N."/>
            <person name="Uechi K."/>
            <person name="Horii T."/>
            <person name="Iida T."/>
            <person name="Fujita J."/>
            <person name="Nakamura S."/>
        </authorList>
    </citation>
    <scope>NUCLEOTIDE SEQUENCE [LARGE SCALE GENOMIC DNA]</scope>
    <source>
        <strain evidence="2 3">JCM 12272</strain>
    </source>
</reference>
<evidence type="ECO:0008006" key="4">
    <source>
        <dbReference type="Google" id="ProtNLM"/>
    </source>
</evidence>
<name>A0A6N4UPE5_9MYCO</name>
<keyword evidence="1" id="KW-1133">Transmembrane helix</keyword>
<proteinExistence type="predicted"/>
<keyword evidence="3" id="KW-1185">Reference proteome</keyword>
<dbReference type="Proteomes" id="UP000466906">
    <property type="component" value="Chromosome"/>
</dbReference>
<gene>
    <name evidence="2" type="ORF">MALV_20410</name>
</gene>
<protein>
    <recommendedName>
        <fullName evidence="4">SHOCT domain-containing protein</fullName>
    </recommendedName>
</protein>
<dbReference type="EMBL" id="AP022565">
    <property type="protein sequence ID" value="BBX26916.1"/>
    <property type="molecule type" value="Genomic_DNA"/>
</dbReference>
<sequence>MEATMMAWVGDIGWAGWAVMVGCMLVFWMVVIYLIATMFRTDRADGPARLGRQGDPLRGLEERFARGDIGAEEFVGRRQVLTQIGNPAAKADRRGQVRG</sequence>
<dbReference type="KEGG" id="malv:MALV_20410"/>
<organism evidence="2 3">
    <name type="scientific">Mycolicibacterium alvei</name>
    <dbReference type="NCBI Taxonomy" id="67081"/>
    <lineage>
        <taxon>Bacteria</taxon>
        <taxon>Bacillati</taxon>
        <taxon>Actinomycetota</taxon>
        <taxon>Actinomycetes</taxon>
        <taxon>Mycobacteriales</taxon>
        <taxon>Mycobacteriaceae</taxon>
        <taxon>Mycolicibacterium</taxon>
    </lineage>
</organism>
<evidence type="ECO:0000256" key="1">
    <source>
        <dbReference type="SAM" id="Phobius"/>
    </source>
</evidence>
<keyword evidence="1" id="KW-0472">Membrane</keyword>
<accession>A0A6N4UPE5</accession>
<dbReference type="AlphaFoldDB" id="A0A6N4UPE5"/>
<dbReference type="RefSeq" id="WP_126335088.1">
    <property type="nucleotide sequence ID" value="NZ_AP022565.1"/>
</dbReference>
<feature type="transmembrane region" description="Helical" evidence="1">
    <location>
        <begin position="12"/>
        <end position="36"/>
    </location>
</feature>
<evidence type="ECO:0000313" key="3">
    <source>
        <dbReference type="Proteomes" id="UP000466906"/>
    </source>
</evidence>
<evidence type="ECO:0000313" key="2">
    <source>
        <dbReference type="EMBL" id="BBX26916.1"/>
    </source>
</evidence>
<keyword evidence="1" id="KW-0812">Transmembrane</keyword>